<evidence type="ECO:0000256" key="2">
    <source>
        <dbReference type="ARBA" id="ARBA00022438"/>
    </source>
</evidence>
<dbReference type="Proteomes" id="UP000003573">
    <property type="component" value="Unassembled WGS sequence"/>
</dbReference>
<dbReference type="InterPro" id="IPR008007">
    <property type="entry name" value="Peptidase_M42"/>
</dbReference>
<feature type="binding site" evidence="8">
    <location>
        <position position="237"/>
    </location>
    <ligand>
        <name>Zn(2+)</name>
        <dbReference type="ChEBI" id="CHEBI:29105"/>
        <label>1</label>
    </ligand>
</feature>
<dbReference type="STRING" id="764298.STRMA_1864"/>
<dbReference type="InterPro" id="IPR023367">
    <property type="entry name" value="Peptidase_M42_dom2"/>
</dbReference>
<feature type="binding site" evidence="8">
    <location>
        <position position="182"/>
    </location>
    <ligand>
        <name>Zn(2+)</name>
        <dbReference type="ChEBI" id="CHEBI:29105"/>
        <label>1</label>
    </ligand>
</feature>
<name>G5JWB8_9STRE</name>
<feature type="binding site" evidence="8">
    <location>
        <position position="319"/>
    </location>
    <ligand>
        <name>Zn(2+)</name>
        <dbReference type="ChEBI" id="CHEBI:29105"/>
        <label>2</label>
    </ligand>
</feature>
<dbReference type="EMBL" id="AEUW02000001">
    <property type="protein sequence ID" value="EHJ52800.1"/>
    <property type="molecule type" value="Genomic_DNA"/>
</dbReference>
<dbReference type="CDD" id="cd05656">
    <property type="entry name" value="M42_Frv"/>
    <property type="match status" value="1"/>
</dbReference>
<dbReference type="OrthoDB" id="9772053at2"/>
<feature type="active site" description="Proton acceptor" evidence="7">
    <location>
        <position position="214"/>
    </location>
</feature>
<evidence type="ECO:0000313" key="9">
    <source>
        <dbReference type="EMBL" id="EHJ52800.1"/>
    </source>
</evidence>
<dbReference type="Gene3D" id="3.40.630.10">
    <property type="entry name" value="Zn peptidases"/>
    <property type="match status" value="1"/>
</dbReference>
<dbReference type="EC" id="3.4.11.7" evidence="9"/>
<gene>
    <name evidence="9" type="primary">pepA</name>
    <name evidence="9" type="ORF">STRMA_1864</name>
</gene>
<sequence length="355" mass="38921">MTALFNKIKEVTDLDGIAGYEYNIRNFLRTKITPLVDQVSTDGLGGIFGLKNNQNENAPRIMTAAHMDEVGFMVSEIKEDGTFRVISIGSWNPLVVSSQRFTLYTRHQTSIPIISGSVPPHFLHSNNSTGSLPKIEDVVFDGGFANKEEAISYGVSPGDIIVPKSQAVLTANHKNIISKAWDNRYGILMITELLENLKDQALNNTLIAGANVQEEVGLRGAHISTTKFNPEIFLAVDCSPAGDVYGGQGKIGEGPLIRFFDPGHIMLKNMRDFLLTTAEEAGIPYQYYAAKGGTDAGAAHLKHEGIPSTTIGVCARYIHSHQTLYAMDDFVQAQTFLQAIIKKLDRSTVDLIKEY</sequence>
<comment type="caution">
    <text evidence="9">The sequence shown here is derived from an EMBL/GenBank/DDBJ whole genome shotgun (WGS) entry which is preliminary data.</text>
</comment>
<dbReference type="SUPFAM" id="SSF101821">
    <property type="entry name" value="Aminopeptidase/glucanase lid domain"/>
    <property type="match status" value="1"/>
</dbReference>
<dbReference type="MEROPS" id="M42.001"/>
<keyword evidence="4 8" id="KW-0479">Metal-binding</keyword>
<dbReference type="InterPro" id="IPR051464">
    <property type="entry name" value="Peptidase_M42_aminopept"/>
</dbReference>
<feature type="binding site" evidence="8">
    <location>
        <position position="66"/>
    </location>
    <ligand>
        <name>Zn(2+)</name>
        <dbReference type="ChEBI" id="CHEBI:29105"/>
        <label>1</label>
    </ligand>
</feature>
<keyword evidence="3" id="KW-0645">Protease</keyword>
<evidence type="ECO:0000256" key="1">
    <source>
        <dbReference type="ARBA" id="ARBA00006272"/>
    </source>
</evidence>
<dbReference type="Pfam" id="PF05343">
    <property type="entry name" value="Peptidase_M42"/>
    <property type="match status" value="1"/>
</dbReference>
<accession>G5JWB8</accession>
<evidence type="ECO:0000256" key="8">
    <source>
        <dbReference type="PIRSR" id="PIRSR001123-2"/>
    </source>
</evidence>
<dbReference type="GO" id="GO:0004230">
    <property type="term" value="F:glutamyl aminopeptidase activity"/>
    <property type="evidence" value="ECO:0007669"/>
    <property type="project" value="UniProtKB-EC"/>
</dbReference>
<dbReference type="RefSeq" id="WP_003081259.1">
    <property type="nucleotide sequence ID" value="NZ_AEUW02000001.1"/>
</dbReference>
<comment type="cofactor">
    <cofactor evidence="8">
        <name>a divalent metal cation</name>
        <dbReference type="ChEBI" id="CHEBI:60240"/>
    </cofactor>
    <text evidence="8">Binds 2 divalent metal cations per subunit.</text>
</comment>
<keyword evidence="2 9" id="KW-0031">Aminopeptidase</keyword>
<dbReference type="eggNOG" id="COG1363">
    <property type="taxonomic scope" value="Bacteria"/>
</dbReference>
<dbReference type="AlphaFoldDB" id="G5JWB8"/>
<dbReference type="PANTHER" id="PTHR32481">
    <property type="entry name" value="AMINOPEPTIDASE"/>
    <property type="match status" value="1"/>
</dbReference>
<keyword evidence="10" id="KW-1185">Reference proteome</keyword>
<evidence type="ECO:0000313" key="10">
    <source>
        <dbReference type="Proteomes" id="UP000003573"/>
    </source>
</evidence>
<dbReference type="GO" id="GO:0006508">
    <property type="term" value="P:proteolysis"/>
    <property type="evidence" value="ECO:0007669"/>
    <property type="project" value="UniProtKB-KW"/>
</dbReference>
<organism evidence="9 10">
    <name type="scientific">Streptococcus macacae NCTC 11558</name>
    <dbReference type="NCBI Taxonomy" id="764298"/>
    <lineage>
        <taxon>Bacteria</taxon>
        <taxon>Bacillati</taxon>
        <taxon>Bacillota</taxon>
        <taxon>Bacilli</taxon>
        <taxon>Lactobacillales</taxon>
        <taxon>Streptococcaceae</taxon>
        <taxon>Streptococcus</taxon>
    </lineage>
</organism>
<evidence type="ECO:0000256" key="3">
    <source>
        <dbReference type="ARBA" id="ARBA00022670"/>
    </source>
</evidence>
<evidence type="ECO:0000256" key="6">
    <source>
        <dbReference type="PIRNR" id="PIRNR001123"/>
    </source>
</evidence>
<dbReference type="PANTHER" id="PTHR32481:SF0">
    <property type="entry name" value="AMINOPEPTIDASE YPDE-RELATED"/>
    <property type="match status" value="1"/>
</dbReference>
<feature type="binding site" evidence="8">
    <location>
        <position position="215"/>
    </location>
    <ligand>
        <name>Zn(2+)</name>
        <dbReference type="ChEBI" id="CHEBI:29105"/>
        <label>2</label>
    </ligand>
</feature>
<proteinExistence type="inferred from homology"/>
<dbReference type="NCBIfam" id="TIGR03107">
    <property type="entry name" value="glu_aminopep"/>
    <property type="match status" value="1"/>
</dbReference>
<keyword evidence="5 9" id="KW-0378">Hydrolase</keyword>
<dbReference type="SUPFAM" id="SSF53187">
    <property type="entry name" value="Zn-dependent exopeptidases"/>
    <property type="match status" value="1"/>
</dbReference>
<protein>
    <submittedName>
        <fullName evidence="9">Glutamyl aminopeptidase</fullName>
        <ecNumber evidence="9">3.4.11.7</ecNumber>
    </submittedName>
</protein>
<dbReference type="InterPro" id="IPR017538">
    <property type="entry name" value="Pept_M42_glutamyl_aminopept"/>
</dbReference>
<feature type="binding site" evidence="8">
    <location>
        <position position="182"/>
    </location>
    <ligand>
        <name>Zn(2+)</name>
        <dbReference type="ChEBI" id="CHEBI:29105"/>
        <label>2</label>
    </ligand>
</feature>
<evidence type="ECO:0000256" key="5">
    <source>
        <dbReference type="ARBA" id="ARBA00022801"/>
    </source>
</evidence>
<reference evidence="9 10" key="1">
    <citation type="journal article" date="2014" name="Int. J. Syst. Evol. Microbiol.">
        <title>Phylogenomics and the dynamic genome evolution of the genus Streptococcus.</title>
        <authorList>
            <consortium name="The Broad Institute Genome Sequencing Platform"/>
            <person name="Richards V.P."/>
            <person name="Palmer S.R."/>
            <person name="Pavinski Bitar P.D."/>
            <person name="Qin X."/>
            <person name="Weinstock G.M."/>
            <person name="Highlander S.K."/>
            <person name="Town C.D."/>
            <person name="Burne R.A."/>
            <person name="Stanhope M.J."/>
        </authorList>
    </citation>
    <scope>NUCLEOTIDE SEQUENCE [LARGE SCALE GENOMIC DNA]</scope>
    <source>
        <strain evidence="9 10">NCTC 11558</strain>
    </source>
</reference>
<dbReference type="GO" id="GO:0046872">
    <property type="term" value="F:metal ion binding"/>
    <property type="evidence" value="ECO:0007669"/>
    <property type="project" value="UniProtKB-UniRule"/>
</dbReference>
<dbReference type="Gene3D" id="2.40.30.40">
    <property type="entry name" value="Peptidase M42, domain 2"/>
    <property type="match status" value="1"/>
</dbReference>
<evidence type="ECO:0000256" key="7">
    <source>
        <dbReference type="PIRSR" id="PIRSR001123-1"/>
    </source>
</evidence>
<comment type="similarity">
    <text evidence="1 6">Belongs to the peptidase M42 family.</text>
</comment>
<evidence type="ECO:0000256" key="4">
    <source>
        <dbReference type="ARBA" id="ARBA00022723"/>
    </source>
</evidence>
<dbReference type="PIRSF" id="PIRSF001123">
    <property type="entry name" value="PepA_GA"/>
    <property type="match status" value="1"/>
</dbReference>